<dbReference type="InterPro" id="IPR025141">
    <property type="entry name" value="DUF4082"/>
</dbReference>
<proteinExistence type="predicted"/>
<dbReference type="Pfam" id="PF13313">
    <property type="entry name" value="DUF4082"/>
    <property type="match status" value="1"/>
</dbReference>
<sequence>MADYSIWPASDGPLVSFDDGIPLNVGTEFLVSTTAWVTHLRWWRGTIDVSPDNLRLYRVDSSSTGTVLAEVIAPAASGTGWQVSAITPVQIAAGIRYKTVVHVPGHYTATGGYWNGGPGAGGVVNGILTAPNTANANGGGQGTFKTGPPAFPDGSFNGGNYWADVVVTDVDPNDELPEPDPPDEVFTAGRIASGWAASGLNSGWTPGDTRTGWTAGELI</sequence>
<evidence type="ECO:0000313" key="3">
    <source>
        <dbReference type="Proteomes" id="UP000199503"/>
    </source>
</evidence>
<protein>
    <recommendedName>
        <fullName evidence="1">DUF4082 domain-containing protein</fullName>
    </recommendedName>
</protein>
<organism evidence="2 3">
    <name type="scientific">Lentzea albida</name>
    <dbReference type="NCBI Taxonomy" id="65499"/>
    <lineage>
        <taxon>Bacteria</taxon>
        <taxon>Bacillati</taxon>
        <taxon>Actinomycetota</taxon>
        <taxon>Actinomycetes</taxon>
        <taxon>Pseudonocardiales</taxon>
        <taxon>Pseudonocardiaceae</taxon>
        <taxon>Lentzea</taxon>
    </lineage>
</organism>
<dbReference type="STRING" id="65499.SAMN04488000_118129"/>
<gene>
    <name evidence="2" type="ORF">SAMN04488000_118129</name>
</gene>
<name>A0A1H9VHY4_9PSEU</name>
<reference evidence="3" key="1">
    <citation type="submission" date="2016-10" db="EMBL/GenBank/DDBJ databases">
        <authorList>
            <person name="Varghese N."/>
            <person name="Submissions S."/>
        </authorList>
    </citation>
    <scope>NUCLEOTIDE SEQUENCE [LARGE SCALE GENOMIC DNA]</scope>
    <source>
        <strain evidence="3">DSM 44437</strain>
    </source>
</reference>
<accession>A0A1H9VHY4</accession>
<dbReference type="RefSeq" id="WP_177230076.1">
    <property type="nucleotide sequence ID" value="NZ_FOFV01000018.1"/>
</dbReference>
<evidence type="ECO:0000313" key="2">
    <source>
        <dbReference type="EMBL" id="SES21141.1"/>
    </source>
</evidence>
<dbReference type="AlphaFoldDB" id="A0A1H9VHY4"/>
<keyword evidence="3" id="KW-1185">Reference proteome</keyword>
<dbReference type="Proteomes" id="UP000199503">
    <property type="component" value="Unassembled WGS sequence"/>
</dbReference>
<evidence type="ECO:0000259" key="1">
    <source>
        <dbReference type="Pfam" id="PF13313"/>
    </source>
</evidence>
<feature type="domain" description="DUF4082" evidence="1">
    <location>
        <begin position="16"/>
        <end position="162"/>
    </location>
</feature>
<dbReference type="EMBL" id="FOFV01000018">
    <property type="protein sequence ID" value="SES21141.1"/>
    <property type="molecule type" value="Genomic_DNA"/>
</dbReference>